<protein>
    <submittedName>
        <fullName evidence="1">Uncharacterized protein</fullName>
    </submittedName>
</protein>
<dbReference type="AlphaFoldDB" id="A0A4Y2AN18"/>
<name>A0A4Y2AN18_ARAVE</name>
<reference evidence="1 2" key="1">
    <citation type="journal article" date="2019" name="Sci. Rep.">
        <title>Orb-weaving spider Araneus ventricosus genome elucidates the spidroin gene catalogue.</title>
        <authorList>
            <person name="Kono N."/>
            <person name="Nakamura H."/>
            <person name="Ohtoshi R."/>
            <person name="Moran D.A.P."/>
            <person name="Shinohara A."/>
            <person name="Yoshida Y."/>
            <person name="Fujiwara M."/>
            <person name="Mori M."/>
            <person name="Tomita M."/>
            <person name="Arakawa K."/>
        </authorList>
    </citation>
    <scope>NUCLEOTIDE SEQUENCE [LARGE SCALE GENOMIC DNA]</scope>
</reference>
<sequence length="71" mass="8469">MTNGLETFQVYAHGQWIRKPSALLRMRHGVIFMKIGESEEWKGDTERDLYDSLPDTPFRCKIVQKRWSRNL</sequence>
<dbReference type="Proteomes" id="UP000499080">
    <property type="component" value="Unassembled WGS sequence"/>
</dbReference>
<feature type="non-terminal residue" evidence="1">
    <location>
        <position position="71"/>
    </location>
</feature>
<gene>
    <name evidence="1" type="ORF">AVEN_224616_1</name>
</gene>
<dbReference type="EMBL" id="BGPR01080880">
    <property type="protein sequence ID" value="GBL80669.1"/>
    <property type="molecule type" value="Genomic_DNA"/>
</dbReference>
<evidence type="ECO:0000313" key="2">
    <source>
        <dbReference type="Proteomes" id="UP000499080"/>
    </source>
</evidence>
<evidence type="ECO:0000313" key="1">
    <source>
        <dbReference type="EMBL" id="GBL80669.1"/>
    </source>
</evidence>
<proteinExistence type="predicted"/>
<comment type="caution">
    <text evidence="1">The sequence shown here is derived from an EMBL/GenBank/DDBJ whole genome shotgun (WGS) entry which is preliminary data.</text>
</comment>
<accession>A0A4Y2AN18</accession>
<keyword evidence="2" id="KW-1185">Reference proteome</keyword>
<organism evidence="1 2">
    <name type="scientific">Araneus ventricosus</name>
    <name type="common">Orbweaver spider</name>
    <name type="synonym">Epeira ventricosa</name>
    <dbReference type="NCBI Taxonomy" id="182803"/>
    <lineage>
        <taxon>Eukaryota</taxon>
        <taxon>Metazoa</taxon>
        <taxon>Ecdysozoa</taxon>
        <taxon>Arthropoda</taxon>
        <taxon>Chelicerata</taxon>
        <taxon>Arachnida</taxon>
        <taxon>Araneae</taxon>
        <taxon>Araneomorphae</taxon>
        <taxon>Entelegynae</taxon>
        <taxon>Araneoidea</taxon>
        <taxon>Araneidae</taxon>
        <taxon>Araneus</taxon>
    </lineage>
</organism>